<accession>A0ABX2CHP5</accession>
<dbReference type="Gene3D" id="1.10.287.130">
    <property type="match status" value="1"/>
</dbReference>
<protein>
    <recommendedName>
        <fullName evidence="2">histidine kinase</fullName>
        <ecNumber evidence="2">2.7.13.3</ecNumber>
    </recommendedName>
</protein>
<sequence>MALSHHQVAGQPSSNTSVEAAEPAMHDVNPGLAIVGQVAGGLLHDFNNILTVITGTIDILAEAVEDRPELAAVARLIDEAATRGARLTSQLLSFARGRPPRPCIVELAELLTDVGRLLRPTLGTEVEVTTSVAADVPAVFVDPGQLMAALLCLGITARNGMDAGGKIDIEAMRTGSHASDGGSDRDAVIVLRASAIGEGARRPEAMFHDIRMVEDFVRRSNGRLELKEPHGEAASVEISLPRADREPSSSALLPSS</sequence>
<evidence type="ECO:0000259" key="4">
    <source>
        <dbReference type="SMART" id="SM00388"/>
    </source>
</evidence>
<dbReference type="PANTHER" id="PTHR43065">
    <property type="entry name" value="SENSOR HISTIDINE KINASE"/>
    <property type="match status" value="1"/>
</dbReference>
<dbReference type="Proteomes" id="UP000886476">
    <property type="component" value="Unassembled WGS sequence"/>
</dbReference>
<dbReference type="InterPro" id="IPR003661">
    <property type="entry name" value="HisK_dim/P_dom"/>
</dbReference>
<dbReference type="SMART" id="SM00388">
    <property type="entry name" value="HisKA"/>
    <property type="match status" value="1"/>
</dbReference>
<comment type="caution">
    <text evidence="5">The sequence shown here is derived from an EMBL/GenBank/DDBJ whole genome shotgun (WGS) entry which is preliminary data.</text>
</comment>
<evidence type="ECO:0000313" key="6">
    <source>
        <dbReference type="Proteomes" id="UP000886476"/>
    </source>
</evidence>
<dbReference type="PANTHER" id="PTHR43065:SF49">
    <property type="entry name" value="HISTIDINE KINASE"/>
    <property type="match status" value="1"/>
</dbReference>
<dbReference type="Pfam" id="PF00512">
    <property type="entry name" value="HisKA"/>
    <property type="match status" value="1"/>
</dbReference>
<evidence type="ECO:0000256" key="2">
    <source>
        <dbReference type="ARBA" id="ARBA00012438"/>
    </source>
</evidence>
<dbReference type="EMBL" id="JABFDN010000008">
    <property type="protein sequence ID" value="NPU67741.1"/>
    <property type="molecule type" value="Genomic_DNA"/>
</dbReference>
<keyword evidence="5" id="KW-0418">Kinase</keyword>
<dbReference type="InterPro" id="IPR036890">
    <property type="entry name" value="HATPase_C_sf"/>
</dbReference>
<keyword evidence="6" id="KW-1185">Reference proteome</keyword>
<feature type="region of interest" description="Disordered" evidence="3">
    <location>
        <begin position="227"/>
        <end position="256"/>
    </location>
</feature>
<dbReference type="SUPFAM" id="SSF55874">
    <property type="entry name" value="ATPase domain of HSP90 chaperone/DNA topoisomerase II/histidine kinase"/>
    <property type="match status" value="1"/>
</dbReference>
<gene>
    <name evidence="5" type="ORF">HL667_22245</name>
</gene>
<dbReference type="InterPro" id="IPR036097">
    <property type="entry name" value="HisK_dim/P_sf"/>
</dbReference>
<evidence type="ECO:0000313" key="5">
    <source>
        <dbReference type="EMBL" id="NPU67741.1"/>
    </source>
</evidence>
<dbReference type="GO" id="GO:0016301">
    <property type="term" value="F:kinase activity"/>
    <property type="evidence" value="ECO:0007669"/>
    <property type="project" value="UniProtKB-KW"/>
</dbReference>
<dbReference type="RefSeq" id="WP_172112832.1">
    <property type="nucleotide sequence ID" value="NZ_JABFDM010000010.1"/>
</dbReference>
<name>A0ABX2CHP5_9BRAD</name>
<evidence type="ECO:0000256" key="3">
    <source>
        <dbReference type="SAM" id="MobiDB-lite"/>
    </source>
</evidence>
<dbReference type="SUPFAM" id="SSF47384">
    <property type="entry name" value="Homodimeric domain of signal transducing histidine kinase"/>
    <property type="match status" value="1"/>
</dbReference>
<comment type="catalytic activity">
    <reaction evidence="1">
        <text>ATP + protein L-histidine = ADP + protein N-phospho-L-histidine.</text>
        <dbReference type="EC" id="2.7.13.3"/>
    </reaction>
</comment>
<feature type="region of interest" description="Disordered" evidence="3">
    <location>
        <begin position="1"/>
        <end position="20"/>
    </location>
</feature>
<dbReference type="EC" id="2.7.13.3" evidence="2"/>
<feature type="domain" description="Signal transduction histidine kinase dimerisation/phosphoacceptor" evidence="4">
    <location>
        <begin position="34"/>
        <end position="100"/>
    </location>
</feature>
<dbReference type="CDD" id="cd00082">
    <property type="entry name" value="HisKA"/>
    <property type="match status" value="1"/>
</dbReference>
<proteinExistence type="predicted"/>
<evidence type="ECO:0000256" key="1">
    <source>
        <dbReference type="ARBA" id="ARBA00000085"/>
    </source>
</evidence>
<dbReference type="Gene3D" id="3.30.565.10">
    <property type="entry name" value="Histidine kinase-like ATPase, C-terminal domain"/>
    <property type="match status" value="1"/>
</dbReference>
<reference evidence="5" key="1">
    <citation type="submission" date="2020-05" db="EMBL/GenBank/DDBJ databases">
        <title>Nod-independent and nitrogen-fixing Bradyrhizobium aeschynomene sp. nov. isolated from nodules of Aeschynomene indica.</title>
        <authorList>
            <person name="Zhang Z."/>
        </authorList>
    </citation>
    <scope>NUCLEOTIDE SEQUENCE</scope>
    <source>
        <strain evidence="5">83012</strain>
    </source>
</reference>
<organism evidence="5 6">
    <name type="scientific">Bradyrhizobium aeschynomenes</name>
    <dbReference type="NCBI Taxonomy" id="2734909"/>
    <lineage>
        <taxon>Bacteria</taxon>
        <taxon>Pseudomonadati</taxon>
        <taxon>Pseudomonadota</taxon>
        <taxon>Alphaproteobacteria</taxon>
        <taxon>Hyphomicrobiales</taxon>
        <taxon>Nitrobacteraceae</taxon>
        <taxon>Bradyrhizobium</taxon>
    </lineage>
</organism>
<keyword evidence="5" id="KW-0808">Transferase</keyword>